<dbReference type="GO" id="GO:0003700">
    <property type="term" value="F:DNA-binding transcription factor activity"/>
    <property type="evidence" value="ECO:0007669"/>
    <property type="project" value="TreeGrafter"/>
</dbReference>
<dbReference type="InterPro" id="IPR036390">
    <property type="entry name" value="WH_DNA-bd_sf"/>
</dbReference>
<dbReference type="Pfam" id="PF01614">
    <property type="entry name" value="IclR_C"/>
    <property type="match status" value="1"/>
</dbReference>
<evidence type="ECO:0000313" key="7">
    <source>
        <dbReference type="Proteomes" id="UP000382577"/>
    </source>
</evidence>
<proteinExistence type="predicted"/>
<dbReference type="GO" id="GO:0003677">
    <property type="term" value="F:DNA binding"/>
    <property type="evidence" value="ECO:0007669"/>
    <property type="project" value="UniProtKB-KW"/>
</dbReference>
<dbReference type="Gene3D" id="1.10.10.10">
    <property type="entry name" value="Winged helix-like DNA-binding domain superfamily/Winged helix DNA-binding domain"/>
    <property type="match status" value="1"/>
</dbReference>
<keyword evidence="1" id="KW-0805">Transcription regulation</keyword>
<dbReference type="AlphaFoldDB" id="A0A5E4YMH1"/>
<evidence type="ECO:0000259" key="5">
    <source>
        <dbReference type="PROSITE" id="PS51078"/>
    </source>
</evidence>
<dbReference type="InterPro" id="IPR050707">
    <property type="entry name" value="HTH_MetabolicPath_Reg"/>
</dbReference>
<dbReference type="SUPFAM" id="SSF55781">
    <property type="entry name" value="GAF domain-like"/>
    <property type="match status" value="1"/>
</dbReference>
<dbReference type="InterPro" id="IPR014757">
    <property type="entry name" value="Tscrpt_reg_IclR_C"/>
</dbReference>
<dbReference type="PANTHER" id="PTHR30136">
    <property type="entry name" value="HELIX-TURN-HELIX TRANSCRIPTIONAL REGULATOR, ICLR FAMILY"/>
    <property type="match status" value="1"/>
</dbReference>
<gene>
    <name evidence="6" type="ORF">PFI31113_04589</name>
</gene>
<dbReference type="InterPro" id="IPR029016">
    <property type="entry name" value="GAF-like_dom_sf"/>
</dbReference>
<keyword evidence="3" id="KW-0804">Transcription</keyword>
<dbReference type="SUPFAM" id="SSF46785">
    <property type="entry name" value="Winged helix' DNA-binding domain"/>
    <property type="match status" value="1"/>
</dbReference>
<dbReference type="SMART" id="SM00346">
    <property type="entry name" value="HTH_ICLR"/>
    <property type="match status" value="1"/>
</dbReference>
<dbReference type="GO" id="GO:0045892">
    <property type="term" value="P:negative regulation of DNA-templated transcription"/>
    <property type="evidence" value="ECO:0007669"/>
    <property type="project" value="TreeGrafter"/>
</dbReference>
<dbReference type="InterPro" id="IPR036388">
    <property type="entry name" value="WH-like_DNA-bd_sf"/>
</dbReference>
<evidence type="ECO:0000256" key="3">
    <source>
        <dbReference type="ARBA" id="ARBA00023163"/>
    </source>
</evidence>
<dbReference type="Proteomes" id="UP000382577">
    <property type="component" value="Unassembled WGS sequence"/>
</dbReference>
<protein>
    <submittedName>
        <fullName evidence="6">IclR family transcriptional regulator</fullName>
    </submittedName>
</protein>
<keyword evidence="2" id="KW-0238">DNA-binding</keyword>
<dbReference type="Gene3D" id="3.30.450.40">
    <property type="match status" value="1"/>
</dbReference>
<sequence length="302" mass="32316">MTCPYHAGGVACHPIPPHDFEADSRFMPKRKLDVPANASSDVLATEPLKTTAPAVVRAVHILDVIAASSEPVALADLARETGVPKSTLHGLCETLVKLRLVKRHANGGMTMGSYVMGWANAFLSQTNITEEFRAVWEASRAFAQETVTLSVLDGADVIYLACHNGNRPLGVTFRIGMRLPAPYTATGKAMLSTLPPGEAADLLAGAWPAPLTRASVSTYPALAEEMAQVRRDGYSIDNGQMREGMICFGAPVFDASGERAVAGLAVSFLTNEIDSQTGQRIGRQMRELADQLSVRLGAQARR</sequence>
<organism evidence="6 7">
    <name type="scientific">Pandoraea fibrosis</name>
    <dbReference type="NCBI Taxonomy" id="1891094"/>
    <lineage>
        <taxon>Bacteria</taxon>
        <taxon>Pseudomonadati</taxon>
        <taxon>Pseudomonadota</taxon>
        <taxon>Betaproteobacteria</taxon>
        <taxon>Burkholderiales</taxon>
        <taxon>Burkholderiaceae</taxon>
        <taxon>Pandoraea</taxon>
    </lineage>
</organism>
<dbReference type="PROSITE" id="PS51078">
    <property type="entry name" value="ICLR_ED"/>
    <property type="match status" value="1"/>
</dbReference>
<feature type="domain" description="HTH iclR-type" evidence="4">
    <location>
        <begin position="52"/>
        <end position="118"/>
    </location>
</feature>
<feature type="domain" description="IclR-ED" evidence="5">
    <location>
        <begin position="114"/>
        <end position="298"/>
    </location>
</feature>
<dbReference type="PROSITE" id="PS51077">
    <property type="entry name" value="HTH_ICLR"/>
    <property type="match status" value="1"/>
</dbReference>
<evidence type="ECO:0000313" key="6">
    <source>
        <dbReference type="EMBL" id="VVE49752.1"/>
    </source>
</evidence>
<evidence type="ECO:0000256" key="1">
    <source>
        <dbReference type="ARBA" id="ARBA00023015"/>
    </source>
</evidence>
<evidence type="ECO:0000256" key="2">
    <source>
        <dbReference type="ARBA" id="ARBA00023125"/>
    </source>
</evidence>
<dbReference type="PANTHER" id="PTHR30136:SF24">
    <property type="entry name" value="HTH-TYPE TRANSCRIPTIONAL REPRESSOR ALLR"/>
    <property type="match status" value="1"/>
</dbReference>
<dbReference type="EMBL" id="CABPRW010000015">
    <property type="protein sequence ID" value="VVE49752.1"/>
    <property type="molecule type" value="Genomic_DNA"/>
</dbReference>
<accession>A0A5E4YMH1</accession>
<evidence type="ECO:0000259" key="4">
    <source>
        <dbReference type="PROSITE" id="PS51077"/>
    </source>
</evidence>
<reference evidence="6 7" key="1">
    <citation type="submission" date="2019-08" db="EMBL/GenBank/DDBJ databases">
        <authorList>
            <person name="Peeters C."/>
        </authorList>
    </citation>
    <scope>NUCLEOTIDE SEQUENCE [LARGE SCALE GENOMIC DNA]</scope>
    <source>
        <strain evidence="6 7">LMG 31113</strain>
    </source>
</reference>
<dbReference type="Pfam" id="PF09339">
    <property type="entry name" value="HTH_IclR"/>
    <property type="match status" value="1"/>
</dbReference>
<dbReference type="InterPro" id="IPR005471">
    <property type="entry name" value="Tscrpt_reg_IclR_N"/>
</dbReference>
<name>A0A5E4YMH1_9BURK</name>